<comment type="caution">
    <text evidence="1">The sequence shown here is derived from an EMBL/GenBank/DDBJ whole genome shotgun (WGS) entry which is preliminary data.</text>
</comment>
<name>X1IMT5_9ZZZZ</name>
<evidence type="ECO:0000313" key="1">
    <source>
        <dbReference type="EMBL" id="GAH83002.1"/>
    </source>
</evidence>
<dbReference type="EMBL" id="BARU01044948">
    <property type="protein sequence ID" value="GAH83002.1"/>
    <property type="molecule type" value="Genomic_DNA"/>
</dbReference>
<organism evidence="1">
    <name type="scientific">marine sediment metagenome</name>
    <dbReference type="NCBI Taxonomy" id="412755"/>
    <lineage>
        <taxon>unclassified sequences</taxon>
        <taxon>metagenomes</taxon>
        <taxon>ecological metagenomes</taxon>
    </lineage>
</organism>
<proteinExistence type="predicted"/>
<sequence>MPKELKIILRETPVGLPPTPKQSAQREKFAQVAKEVAQEMKGTKLKGAARVRAFNARVSQRLLEPE</sequence>
<accession>X1IMT5</accession>
<gene>
    <name evidence="1" type="ORF">S03H2_68380</name>
</gene>
<reference evidence="1" key="1">
    <citation type="journal article" date="2014" name="Front. Microbiol.">
        <title>High frequency of phylogenetically diverse reductive dehalogenase-homologous genes in deep subseafloor sedimentary metagenomes.</title>
        <authorList>
            <person name="Kawai M."/>
            <person name="Futagami T."/>
            <person name="Toyoda A."/>
            <person name="Takaki Y."/>
            <person name="Nishi S."/>
            <person name="Hori S."/>
            <person name="Arai W."/>
            <person name="Tsubouchi T."/>
            <person name="Morono Y."/>
            <person name="Uchiyama I."/>
            <person name="Ito T."/>
            <person name="Fujiyama A."/>
            <person name="Inagaki F."/>
            <person name="Takami H."/>
        </authorList>
    </citation>
    <scope>NUCLEOTIDE SEQUENCE</scope>
    <source>
        <strain evidence="1">Expedition CK06-06</strain>
    </source>
</reference>
<protein>
    <submittedName>
        <fullName evidence="1">Uncharacterized protein</fullName>
    </submittedName>
</protein>
<dbReference type="AlphaFoldDB" id="X1IMT5"/>